<dbReference type="Pfam" id="PF22758">
    <property type="entry name" value="Phage_cement"/>
    <property type="match status" value="1"/>
</dbReference>
<comment type="subcellular location">
    <subcellularLocation>
        <location evidence="1">Virion</location>
    </subcellularLocation>
</comment>
<evidence type="ECO:0000256" key="3">
    <source>
        <dbReference type="ARBA" id="ARBA00022804"/>
    </source>
</evidence>
<dbReference type="Gene3D" id="6.10.140.1630">
    <property type="match status" value="1"/>
</dbReference>
<name>A0A8S5LFK8_9CAUD</name>
<dbReference type="InterPro" id="IPR022741">
    <property type="entry name" value="Phage_B103_Gp8"/>
</dbReference>
<dbReference type="GO" id="GO:0019062">
    <property type="term" value="P:virion attachment to host cell"/>
    <property type="evidence" value="ECO:0007669"/>
    <property type="project" value="UniProtKB-KW"/>
</dbReference>
<organism evidence="7">
    <name type="scientific">Myoviridae sp. ctHP32</name>
    <dbReference type="NCBI Taxonomy" id="2823539"/>
    <lineage>
        <taxon>Viruses</taxon>
        <taxon>Duplodnaviria</taxon>
        <taxon>Heunggongvirae</taxon>
        <taxon>Uroviricota</taxon>
        <taxon>Caudoviricetes</taxon>
    </lineage>
</organism>
<evidence type="ECO:0000256" key="1">
    <source>
        <dbReference type="ARBA" id="ARBA00004328"/>
    </source>
</evidence>
<keyword evidence="5" id="KW-1160">Virus entry into host cell</keyword>
<dbReference type="GO" id="GO:0044423">
    <property type="term" value="C:virion component"/>
    <property type="evidence" value="ECO:0007669"/>
    <property type="project" value="UniProtKB-KW"/>
</dbReference>
<proteinExistence type="predicted"/>
<keyword evidence="2" id="KW-0945">Host-virus interaction</keyword>
<dbReference type="GO" id="GO:0046718">
    <property type="term" value="P:symbiont entry into host cell"/>
    <property type="evidence" value="ECO:0007669"/>
    <property type="project" value="UniProtKB-KW"/>
</dbReference>
<feature type="region of interest" description="Disordered" evidence="6">
    <location>
        <begin position="195"/>
        <end position="266"/>
    </location>
</feature>
<dbReference type="Pfam" id="PF11133">
    <property type="entry name" value="Phage_head_fibr"/>
    <property type="match status" value="1"/>
</dbReference>
<dbReference type="InterPro" id="IPR054438">
    <property type="entry name" value="Struct_cement_gp24/gp6"/>
</dbReference>
<evidence type="ECO:0000256" key="4">
    <source>
        <dbReference type="ARBA" id="ARBA00022844"/>
    </source>
</evidence>
<dbReference type="EMBL" id="BK014710">
    <property type="protein sequence ID" value="DAD68812.1"/>
    <property type="molecule type" value="Genomic_DNA"/>
</dbReference>
<evidence type="ECO:0000256" key="2">
    <source>
        <dbReference type="ARBA" id="ARBA00022581"/>
    </source>
</evidence>
<sequence>MAGLSPQVVGKEMSHGFAGSYARQPDMIVNTAPLGGDAAIPFGTPLVRGADGAVVPMGAGNTAGQFIGVAGTEVKSQTEFLRQSIGQYAPGEPVSVFQRGCINVKCQKGTPAIDGTVYVRVAASGNYTVGGFEAEADGTNTVALLNAQWGGPADGNGVAELRIAYVGPVPVASGSSGEDGGYYQPAVSEDGELTWTASKSGMPPVAGVNIKGPAGPKGDTGEIGPQGPAGADGAPGAQGPQGEQGPEGPQGPQGPAGPSYTLPDATTSARGGVLQMAAITDLTTAPTMEDFNNLLAALRTAGMLANS</sequence>
<keyword evidence="4" id="KW-0946">Virion</keyword>
<feature type="compositionally biased region" description="Low complexity" evidence="6">
    <location>
        <begin position="225"/>
        <end position="247"/>
    </location>
</feature>
<evidence type="ECO:0000256" key="5">
    <source>
        <dbReference type="ARBA" id="ARBA00023296"/>
    </source>
</evidence>
<accession>A0A8S5LFK8</accession>
<keyword evidence="3" id="KW-1161">Viral attachment to host cell</keyword>
<reference evidence="7" key="1">
    <citation type="journal article" date="2021" name="Proc. Natl. Acad. Sci. U.S.A.">
        <title>A Catalog of Tens of Thousands of Viruses from Human Metagenomes Reveals Hidden Associations with Chronic Diseases.</title>
        <authorList>
            <person name="Tisza M.J."/>
            <person name="Buck C.B."/>
        </authorList>
    </citation>
    <scope>NUCLEOTIDE SEQUENCE</scope>
    <source>
        <strain evidence="7">CtHP32</strain>
    </source>
</reference>
<protein>
    <submittedName>
        <fullName evidence="7">Head fiber protein</fullName>
    </submittedName>
</protein>
<evidence type="ECO:0000313" key="7">
    <source>
        <dbReference type="EMBL" id="DAD68812.1"/>
    </source>
</evidence>
<evidence type="ECO:0000256" key="6">
    <source>
        <dbReference type="SAM" id="MobiDB-lite"/>
    </source>
</evidence>